<feature type="compositionally biased region" description="Low complexity" evidence="1">
    <location>
        <begin position="292"/>
        <end position="303"/>
    </location>
</feature>
<feature type="compositionally biased region" description="Pro residues" evidence="1">
    <location>
        <begin position="275"/>
        <end position="291"/>
    </location>
</feature>
<feature type="compositionally biased region" description="Polar residues" evidence="1">
    <location>
        <begin position="171"/>
        <end position="182"/>
    </location>
</feature>
<feature type="compositionally biased region" description="Polar residues" evidence="1">
    <location>
        <begin position="330"/>
        <end position="341"/>
    </location>
</feature>
<dbReference type="AlphaFoldDB" id="A0AAI8YLD9"/>
<dbReference type="EMBL" id="CAUWAG010000018">
    <property type="protein sequence ID" value="CAJ2511552.1"/>
    <property type="molecule type" value="Genomic_DNA"/>
</dbReference>
<evidence type="ECO:0000313" key="3">
    <source>
        <dbReference type="Proteomes" id="UP001295740"/>
    </source>
</evidence>
<evidence type="ECO:0000256" key="1">
    <source>
        <dbReference type="SAM" id="MobiDB-lite"/>
    </source>
</evidence>
<feature type="region of interest" description="Disordered" evidence="1">
    <location>
        <begin position="446"/>
        <end position="512"/>
    </location>
</feature>
<dbReference type="Proteomes" id="UP001295740">
    <property type="component" value="Unassembled WGS sequence"/>
</dbReference>
<feature type="compositionally biased region" description="Basic and acidic residues" evidence="1">
    <location>
        <begin position="544"/>
        <end position="561"/>
    </location>
</feature>
<sequence>MAPELSRPPTRNGGSRPPTSRFQEGSMNDRISNVPPVQFLGDEQLKEYEKQFYNEPLRKATTAATAILHREARRQRRDRPLSASAQLQSPVSSRVPVSQTDDQPLQHKRSTGFFGRVRDALFNRGGPPAPAQKLQQEEDEVRRKHSSLQEPVQAPSSSMPPPPRPDFLQRSPKSQSETNIPQLPNFGGSDRPSRDDVMASYQELMARGFFQSHAIQSTRHAGPSARRSAPLMPSIPSAPCTPQPPPRFSSMNAPTSPESPTSATKGRVSNDCPIRAPPPTLPQFLRSPPPKSAAQSSAPPAASRPELPRKDSRYALRGRKRSRADADDGTTMTTSESTASFAQPLKRVAKKLRKMPSSITSSSSNSNSSTTTTTASTSAQNADGVLKLAPSLSNGGTLHSNERALRMRSPSPPPVTVVDINGNGNGGGNVNRRIASISVRRTFSGSNRLRKRAKSPARTANTITNASASASTVSTTPETWGMMRQRMSIDSTRDSGDNERKGSSAFASPRGVDAAEPVVPLCAVPDANRGIPSVPKIPFQFFDKTPRPSSDENDRGNRMDVDVDGEWQFGEAL</sequence>
<protein>
    <submittedName>
        <fullName evidence="2">Uu.00g071770.m01.CDS01</fullName>
    </submittedName>
</protein>
<proteinExistence type="predicted"/>
<name>A0AAI8YLD9_9PEZI</name>
<comment type="caution">
    <text evidence="2">The sequence shown here is derived from an EMBL/GenBank/DDBJ whole genome shotgun (WGS) entry which is preliminary data.</text>
</comment>
<feature type="compositionally biased region" description="Low complexity" evidence="1">
    <location>
        <begin position="89"/>
        <end position="98"/>
    </location>
</feature>
<reference evidence="2" key="1">
    <citation type="submission" date="2023-10" db="EMBL/GenBank/DDBJ databases">
        <authorList>
            <person name="Hackl T."/>
        </authorList>
    </citation>
    <scope>NUCLEOTIDE SEQUENCE</scope>
</reference>
<feature type="compositionally biased region" description="Low complexity" evidence="1">
    <location>
        <begin position="459"/>
        <end position="476"/>
    </location>
</feature>
<feature type="compositionally biased region" description="Polar residues" evidence="1">
    <location>
        <begin position="17"/>
        <end position="31"/>
    </location>
</feature>
<evidence type="ECO:0000313" key="2">
    <source>
        <dbReference type="EMBL" id="CAJ2511552.1"/>
    </source>
</evidence>
<keyword evidence="3" id="KW-1185">Reference proteome</keyword>
<feature type="compositionally biased region" description="Low complexity" evidence="1">
    <location>
        <begin position="357"/>
        <end position="379"/>
    </location>
</feature>
<feature type="compositionally biased region" description="Polar residues" evidence="1">
    <location>
        <begin position="249"/>
        <end position="264"/>
    </location>
</feature>
<feature type="region of interest" description="Disordered" evidence="1">
    <location>
        <begin position="1"/>
        <end position="36"/>
    </location>
</feature>
<feature type="region of interest" description="Disordered" evidence="1">
    <location>
        <begin position="539"/>
        <end position="573"/>
    </location>
</feature>
<accession>A0AAI8YLD9</accession>
<feature type="compositionally biased region" description="Basic and acidic residues" evidence="1">
    <location>
        <begin position="491"/>
        <end position="502"/>
    </location>
</feature>
<feature type="region of interest" description="Disordered" evidence="1">
    <location>
        <begin position="69"/>
        <end position="197"/>
    </location>
</feature>
<gene>
    <name evidence="2" type="ORF">KHLLAP_LOCUS12020</name>
</gene>
<organism evidence="2 3">
    <name type="scientific">Anthostomella pinea</name>
    <dbReference type="NCBI Taxonomy" id="933095"/>
    <lineage>
        <taxon>Eukaryota</taxon>
        <taxon>Fungi</taxon>
        <taxon>Dikarya</taxon>
        <taxon>Ascomycota</taxon>
        <taxon>Pezizomycotina</taxon>
        <taxon>Sordariomycetes</taxon>
        <taxon>Xylariomycetidae</taxon>
        <taxon>Xylariales</taxon>
        <taxon>Xylariaceae</taxon>
        <taxon>Anthostomella</taxon>
    </lineage>
</organism>
<feature type="region of interest" description="Disordered" evidence="1">
    <location>
        <begin position="216"/>
        <end position="381"/>
    </location>
</feature>